<gene>
    <name evidence="3" type="ORF">B0I32_114114</name>
</gene>
<feature type="region of interest" description="Disordered" evidence="1">
    <location>
        <begin position="259"/>
        <end position="383"/>
    </location>
</feature>
<sequence length="1164" mass="120184">MRQTRTVLAEVEISPREAEVLELVGAHLSNAEIAAKLCISVRTVESHVSSLLRKLEAPDRRALAQRAPEPAGSGSSGSGPSRPAPVLPAPLTSFVGRVTERAQLTDLIRTHRQITAVGPGGVGKTRLALAVAADAAGDYADGVWFVDLVPVADPGMIATAVAGALGLGEQPGRDLTESVLAALADRHALLILDNCEQVVDGVALFLERLLAACPRLTVLATSRARLMVPFERVYPVPRLSLSADGSSDAVALFLERAAATGHPPNPPPPPSHNHPPPSRTDFASGGTPAPGTASTQSSTPTPGTDPASGGTPDSSTDAEPGRTRDPGPGPRFGTGPGPVTGPVTGPGFGPGTDPLSAGHESHPAQDSVPDPRSTTSLSPDALPGASLRERISVICERLDGMALAIELAAARYPTLGLDGITAALSHPLRMLTGGSRADERHRSMRAALDWSHTLLEPSDRALLRRVSVFVAPFTVAAAAEVAGSDEGLVADGLARLAEQSLLTVTASAAGTEYRALETIRQYGTERLTEAGELAATRTRHLRWCLAQAAGLAVVRQDWRARFDLVADDLRAALAWAAEQPEQRADACDLARMLAELTFTRNLTGESQRRYEQAAGLATDPAVTAAMLRQAAAVAGCRTAGDDMYRLRRAAAEAAREAGDTAGTAVDLATAATIAFRFSSTFTRLPTRDEALTLIAGARKAATGHPPGDRLTGQGPAGAGPAGAHAAGAGLVGEGPAGAGPVGQGSAGVDSADEGLVGADPAVRAAVALAEAAVITDTFGAAQGPPGNAVPETNARAERAVELARETGDPLAVSAALDALTGALSWAGDTFATAATARHRIALLSSLSTGTYETMWLTGTREPTSQTGTHEMLSPAATHEMIDALGIAVEAGLGAGDVLGARQWARRLADHPSLAEAGHRATCRLLMVDALAGDVGEVLTGSVRFLDSWRRAGSPSRQILSPAAAGVAMIHGLRGDHDARHEWQEVVRQLGTPPEHTYGYGAVFDAILLLHHGQAAEALERMAPEPRQVWKWVTWIWLHWYVALRAEAAVLAGSLDARARLTEAGDLVEGNPVAAAIVRRAEALLDGDEETLIATADAFAAAGCPYQSARTLVLAGGDHAERGASALATLGLTPMTPSPGPVPGSGPSTVTPEESSAKNGGRTPQ</sequence>
<dbReference type="AlphaFoldDB" id="A0A2T0MT14"/>
<name>A0A2T0MT14_9ACTN</name>
<dbReference type="Gene3D" id="3.40.50.300">
    <property type="entry name" value="P-loop containing nucleotide triphosphate hydrolases"/>
    <property type="match status" value="1"/>
</dbReference>
<dbReference type="InterPro" id="IPR016032">
    <property type="entry name" value="Sig_transdc_resp-reg_C-effctor"/>
</dbReference>
<protein>
    <submittedName>
        <fullName evidence="3">Regulatory LuxR family protein</fullName>
    </submittedName>
</protein>
<evidence type="ECO:0000256" key="1">
    <source>
        <dbReference type="SAM" id="MobiDB-lite"/>
    </source>
</evidence>
<reference evidence="3 4" key="1">
    <citation type="submission" date="2018-03" db="EMBL/GenBank/DDBJ databases">
        <title>Genomic Encyclopedia of Type Strains, Phase III (KMG-III): the genomes of soil and plant-associated and newly described type strains.</title>
        <authorList>
            <person name="Whitman W."/>
        </authorList>
    </citation>
    <scope>NUCLEOTIDE SEQUENCE [LARGE SCALE GENOMIC DNA]</scope>
    <source>
        <strain evidence="3 4">CGMCC 4.7104</strain>
    </source>
</reference>
<dbReference type="Gene3D" id="1.10.10.10">
    <property type="entry name" value="Winged helix-like DNA-binding domain superfamily/Winged helix DNA-binding domain"/>
    <property type="match status" value="1"/>
</dbReference>
<feature type="compositionally biased region" description="Gly residues" evidence="1">
    <location>
        <begin position="729"/>
        <end position="745"/>
    </location>
</feature>
<organism evidence="3 4">
    <name type="scientific">Nonomuraea fuscirosea</name>
    <dbReference type="NCBI Taxonomy" id="1291556"/>
    <lineage>
        <taxon>Bacteria</taxon>
        <taxon>Bacillati</taxon>
        <taxon>Actinomycetota</taxon>
        <taxon>Actinomycetes</taxon>
        <taxon>Streptosporangiales</taxon>
        <taxon>Streptosporangiaceae</taxon>
        <taxon>Nonomuraea</taxon>
    </lineage>
</organism>
<dbReference type="SUPFAM" id="SSF52540">
    <property type="entry name" value="P-loop containing nucleoside triphosphate hydrolases"/>
    <property type="match status" value="1"/>
</dbReference>
<dbReference type="Pfam" id="PF00196">
    <property type="entry name" value="GerE"/>
    <property type="match status" value="1"/>
</dbReference>
<dbReference type="InterPro" id="IPR058852">
    <property type="entry name" value="HTH_77"/>
</dbReference>
<evidence type="ECO:0000259" key="2">
    <source>
        <dbReference type="PROSITE" id="PS50043"/>
    </source>
</evidence>
<dbReference type="Pfam" id="PF25872">
    <property type="entry name" value="HTH_77"/>
    <property type="match status" value="1"/>
</dbReference>
<feature type="region of interest" description="Disordered" evidence="1">
    <location>
        <begin position="1129"/>
        <end position="1164"/>
    </location>
</feature>
<feature type="compositionally biased region" description="Polar residues" evidence="1">
    <location>
        <begin position="1152"/>
        <end position="1164"/>
    </location>
</feature>
<dbReference type="PRINTS" id="PR00038">
    <property type="entry name" value="HTHLUXR"/>
</dbReference>
<dbReference type="GO" id="GO:0006355">
    <property type="term" value="P:regulation of DNA-templated transcription"/>
    <property type="evidence" value="ECO:0007669"/>
    <property type="project" value="InterPro"/>
</dbReference>
<feature type="compositionally biased region" description="Low complexity" evidence="1">
    <location>
        <begin position="66"/>
        <end position="81"/>
    </location>
</feature>
<feature type="compositionally biased region" description="Polar residues" evidence="1">
    <location>
        <begin position="292"/>
        <end position="302"/>
    </location>
</feature>
<dbReference type="InterPro" id="IPR000792">
    <property type="entry name" value="Tscrpt_reg_LuxR_C"/>
</dbReference>
<accession>A0A2T0MT14</accession>
<dbReference type="PANTHER" id="PTHR47691:SF3">
    <property type="entry name" value="HTH-TYPE TRANSCRIPTIONAL REGULATOR RV0890C-RELATED"/>
    <property type="match status" value="1"/>
</dbReference>
<feature type="compositionally biased region" description="Gly residues" evidence="1">
    <location>
        <begin position="330"/>
        <end position="350"/>
    </location>
</feature>
<keyword evidence="4" id="KW-1185">Reference proteome</keyword>
<dbReference type="EMBL" id="PVNG01000014">
    <property type="protein sequence ID" value="PRX61745.1"/>
    <property type="molecule type" value="Genomic_DNA"/>
</dbReference>
<feature type="domain" description="HTH luxR-type" evidence="2">
    <location>
        <begin position="6"/>
        <end position="71"/>
    </location>
</feature>
<dbReference type="GO" id="GO:0003677">
    <property type="term" value="F:DNA binding"/>
    <property type="evidence" value="ECO:0007669"/>
    <property type="project" value="InterPro"/>
</dbReference>
<evidence type="ECO:0000313" key="3">
    <source>
        <dbReference type="EMBL" id="PRX61745.1"/>
    </source>
</evidence>
<feature type="region of interest" description="Disordered" evidence="1">
    <location>
        <begin position="700"/>
        <end position="752"/>
    </location>
</feature>
<dbReference type="SMART" id="SM00421">
    <property type="entry name" value="HTH_LUXR"/>
    <property type="match status" value="1"/>
</dbReference>
<dbReference type="PANTHER" id="PTHR47691">
    <property type="entry name" value="REGULATOR-RELATED"/>
    <property type="match status" value="1"/>
</dbReference>
<feature type="region of interest" description="Disordered" evidence="1">
    <location>
        <begin position="60"/>
        <end position="86"/>
    </location>
</feature>
<dbReference type="InterPro" id="IPR027417">
    <property type="entry name" value="P-loop_NTPase"/>
</dbReference>
<dbReference type="InterPro" id="IPR036388">
    <property type="entry name" value="WH-like_DNA-bd_sf"/>
</dbReference>
<feature type="compositionally biased region" description="Pro residues" evidence="1">
    <location>
        <begin position="263"/>
        <end position="278"/>
    </location>
</feature>
<dbReference type="CDD" id="cd06170">
    <property type="entry name" value="LuxR_C_like"/>
    <property type="match status" value="1"/>
</dbReference>
<dbReference type="SUPFAM" id="SSF46894">
    <property type="entry name" value="C-terminal effector domain of the bipartite response regulators"/>
    <property type="match status" value="1"/>
</dbReference>
<dbReference type="PROSITE" id="PS50043">
    <property type="entry name" value="HTH_LUXR_2"/>
    <property type="match status" value="1"/>
</dbReference>
<evidence type="ECO:0000313" key="4">
    <source>
        <dbReference type="Proteomes" id="UP000238312"/>
    </source>
</evidence>
<dbReference type="Proteomes" id="UP000238312">
    <property type="component" value="Unassembled WGS sequence"/>
</dbReference>
<proteinExistence type="predicted"/>
<comment type="caution">
    <text evidence="3">The sequence shown here is derived from an EMBL/GenBank/DDBJ whole genome shotgun (WGS) entry which is preliminary data.</text>
</comment>